<reference evidence="2 3" key="1">
    <citation type="submission" date="2018-03" db="EMBL/GenBank/DDBJ databases">
        <title>Genomic Encyclopedia of Type Strains, Phase III (KMG-III): the genomes of soil and plant-associated and newly described type strains.</title>
        <authorList>
            <person name="Whitman W."/>
        </authorList>
    </citation>
    <scope>NUCLEOTIDE SEQUENCE [LARGE SCALE GENOMIC DNA]</scope>
    <source>
        <strain evidence="2 3">CGMCC 4.7125</strain>
    </source>
</reference>
<dbReference type="InterPro" id="IPR019662">
    <property type="entry name" value="DUF2516"/>
</dbReference>
<dbReference type="AlphaFoldDB" id="A0A2T0LQG4"/>
<name>A0A2T0LQG4_9PSEU</name>
<feature type="transmembrane region" description="Helical" evidence="1">
    <location>
        <begin position="77"/>
        <end position="94"/>
    </location>
</feature>
<sequence length="129" mass="13856">MSGPLRTRAVRNGPLMTSGPAGTRHGLTYPGVVPLIAQWIVWVIDWAGTLVGVFAFVHALTQRADAYAAADRKTKPVWLAITGGSTVALALFGYYGAGMIFWLAGLVAVLVYIVDVRPKLIEVQRGGQY</sequence>
<gene>
    <name evidence="2" type="ORF">B0I33_109165</name>
</gene>
<keyword evidence="1" id="KW-0812">Transmembrane</keyword>
<protein>
    <submittedName>
        <fullName evidence="2">Uncharacterized protein DUF2516</fullName>
    </submittedName>
</protein>
<dbReference type="EMBL" id="PVNH01000009">
    <property type="protein sequence ID" value="PRX45502.1"/>
    <property type="molecule type" value="Genomic_DNA"/>
</dbReference>
<keyword evidence="3" id="KW-1185">Reference proteome</keyword>
<accession>A0A2T0LQG4</accession>
<evidence type="ECO:0000313" key="3">
    <source>
        <dbReference type="Proteomes" id="UP000238362"/>
    </source>
</evidence>
<dbReference type="Pfam" id="PF10724">
    <property type="entry name" value="DUF2516"/>
    <property type="match status" value="1"/>
</dbReference>
<keyword evidence="1" id="KW-1133">Transmembrane helix</keyword>
<comment type="caution">
    <text evidence="2">The sequence shown here is derived from an EMBL/GenBank/DDBJ whole genome shotgun (WGS) entry which is preliminary data.</text>
</comment>
<evidence type="ECO:0000313" key="2">
    <source>
        <dbReference type="EMBL" id="PRX45502.1"/>
    </source>
</evidence>
<dbReference type="Proteomes" id="UP000238362">
    <property type="component" value="Unassembled WGS sequence"/>
</dbReference>
<evidence type="ECO:0000256" key="1">
    <source>
        <dbReference type="SAM" id="Phobius"/>
    </source>
</evidence>
<feature type="transmembrane region" description="Helical" evidence="1">
    <location>
        <begin position="100"/>
        <end position="116"/>
    </location>
</feature>
<feature type="transmembrane region" description="Helical" evidence="1">
    <location>
        <begin position="36"/>
        <end position="57"/>
    </location>
</feature>
<proteinExistence type="predicted"/>
<organism evidence="2 3">
    <name type="scientific">Prauserella shujinwangii</name>
    <dbReference type="NCBI Taxonomy" id="1453103"/>
    <lineage>
        <taxon>Bacteria</taxon>
        <taxon>Bacillati</taxon>
        <taxon>Actinomycetota</taxon>
        <taxon>Actinomycetes</taxon>
        <taxon>Pseudonocardiales</taxon>
        <taxon>Pseudonocardiaceae</taxon>
        <taxon>Prauserella</taxon>
    </lineage>
</organism>
<keyword evidence="1" id="KW-0472">Membrane</keyword>